<dbReference type="InterPro" id="IPR018247">
    <property type="entry name" value="EF_Hand_1_Ca_BS"/>
</dbReference>
<evidence type="ECO:0000259" key="7">
    <source>
        <dbReference type="PROSITE" id="PS50222"/>
    </source>
</evidence>
<dbReference type="Pfam" id="PF00520">
    <property type="entry name" value="Ion_trans"/>
    <property type="match status" value="1"/>
</dbReference>
<comment type="caution">
    <text evidence="8">The sequence shown here is derived from an EMBL/GenBank/DDBJ whole genome shotgun (WGS) entry which is preliminary data.</text>
</comment>
<evidence type="ECO:0000256" key="1">
    <source>
        <dbReference type="ARBA" id="ARBA00004141"/>
    </source>
</evidence>
<dbReference type="Gene3D" id="1.10.287.70">
    <property type="match status" value="1"/>
</dbReference>
<comment type="subcellular location">
    <subcellularLocation>
        <location evidence="1">Membrane</location>
        <topology evidence="1">Multi-pass membrane protein</topology>
    </subcellularLocation>
</comment>
<keyword evidence="2 6" id="KW-0812">Transmembrane</keyword>
<keyword evidence="9" id="KW-1185">Reference proteome</keyword>
<dbReference type="SMART" id="SM00054">
    <property type="entry name" value="EFh"/>
    <property type="match status" value="2"/>
</dbReference>
<dbReference type="CDD" id="cd00051">
    <property type="entry name" value="EFh"/>
    <property type="match status" value="1"/>
</dbReference>
<dbReference type="SUPFAM" id="SSF81324">
    <property type="entry name" value="Voltage-gated potassium channels"/>
    <property type="match status" value="1"/>
</dbReference>
<feature type="domain" description="EF-hand" evidence="7">
    <location>
        <begin position="355"/>
        <end position="390"/>
    </location>
</feature>
<dbReference type="Gene3D" id="1.20.120.350">
    <property type="entry name" value="Voltage-gated potassium channels. Chain C"/>
    <property type="match status" value="1"/>
</dbReference>
<evidence type="ECO:0000256" key="2">
    <source>
        <dbReference type="ARBA" id="ARBA00022692"/>
    </source>
</evidence>
<dbReference type="EMBL" id="CAXAMN010024583">
    <property type="protein sequence ID" value="CAK9087834.1"/>
    <property type="molecule type" value="Genomic_DNA"/>
</dbReference>
<dbReference type="InterPro" id="IPR027359">
    <property type="entry name" value="Volt_channel_dom_sf"/>
</dbReference>
<feature type="transmembrane region" description="Helical" evidence="6">
    <location>
        <begin position="58"/>
        <end position="77"/>
    </location>
</feature>
<keyword evidence="4 6" id="KW-1133">Transmembrane helix</keyword>
<evidence type="ECO:0000256" key="5">
    <source>
        <dbReference type="ARBA" id="ARBA00023136"/>
    </source>
</evidence>
<dbReference type="Proteomes" id="UP001642484">
    <property type="component" value="Unassembled WGS sequence"/>
</dbReference>
<organism evidence="8 9">
    <name type="scientific">Durusdinium trenchii</name>
    <dbReference type="NCBI Taxonomy" id="1381693"/>
    <lineage>
        <taxon>Eukaryota</taxon>
        <taxon>Sar</taxon>
        <taxon>Alveolata</taxon>
        <taxon>Dinophyceae</taxon>
        <taxon>Suessiales</taxon>
        <taxon>Symbiodiniaceae</taxon>
        <taxon>Durusdinium</taxon>
    </lineage>
</organism>
<dbReference type="InterPro" id="IPR011992">
    <property type="entry name" value="EF-hand-dom_pair"/>
</dbReference>
<gene>
    <name evidence="8" type="ORF">CCMP2556_LOCUS42418</name>
</gene>
<evidence type="ECO:0000313" key="9">
    <source>
        <dbReference type="Proteomes" id="UP001642484"/>
    </source>
</evidence>
<evidence type="ECO:0000256" key="4">
    <source>
        <dbReference type="ARBA" id="ARBA00022989"/>
    </source>
</evidence>
<dbReference type="PANTHER" id="PTHR10037">
    <property type="entry name" value="VOLTAGE-GATED CATION CHANNEL CALCIUM AND SODIUM"/>
    <property type="match status" value="1"/>
</dbReference>
<evidence type="ECO:0000256" key="3">
    <source>
        <dbReference type="ARBA" id="ARBA00022837"/>
    </source>
</evidence>
<protein>
    <recommendedName>
        <fullName evidence="7">EF-hand domain-containing protein</fullName>
    </recommendedName>
</protein>
<evidence type="ECO:0000313" key="8">
    <source>
        <dbReference type="EMBL" id="CAK9087834.1"/>
    </source>
</evidence>
<proteinExistence type="predicted"/>
<dbReference type="InterPro" id="IPR005821">
    <property type="entry name" value="Ion_trans_dom"/>
</dbReference>
<name>A0ABP0QIH3_9DINO</name>
<feature type="transmembrane region" description="Helical" evidence="6">
    <location>
        <begin position="176"/>
        <end position="206"/>
    </location>
</feature>
<dbReference type="Gene3D" id="1.10.238.10">
    <property type="entry name" value="EF-hand"/>
    <property type="match status" value="1"/>
</dbReference>
<dbReference type="SUPFAM" id="SSF47473">
    <property type="entry name" value="EF-hand"/>
    <property type="match status" value="1"/>
</dbReference>
<feature type="transmembrane region" description="Helical" evidence="6">
    <location>
        <begin position="263"/>
        <end position="288"/>
    </location>
</feature>
<accession>A0ABP0QIH3</accession>
<feature type="transmembrane region" description="Helical" evidence="6">
    <location>
        <begin position="92"/>
        <end position="110"/>
    </location>
</feature>
<dbReference type="PANTHER" id="PTHR10037:SF62">
    <property type="entry name" value="SODIUM CHANNEL PROTEIN 60E"/>
    <property type="match status" value="1"/>
</dbReference>
<dbReference type="PROSITE" id="PS00018">
    <property type="entry name" value="EF_HAND_1"/>
    <property type="match status" value="2"/>
</dbReference>
<reference evidence="8 9" key="1">
    <citation type="submission" date="2024-02" db="EMBL/GenBank/DDBJ databases">
        <authorList>
            <person name="Chen Y."/>
            <person name="Shah S."/>
            <person name="Dougan E. K."/>
            <person name="Thang M."/>
            <person name="Chan C."/>
        </authorList>
    </citation>
    <scope>NUCLEOTIDE SEQUENCE [LARGE SCALE GENOMIC DNA]</scope>
</reference>
<dbReference type="InterPro" id="IPR043203">
    <property type="entry name" value="VGCC_Ca_Na"/>
</dbReference>
<keyword evidence="5 6" id="KW-0472">Membrane</keyword>
<dbReference type="InterPro" id="IPR002048">
    <property type="entry name" value="EF_hand_dom"/>
</dbReference>
<sequence>MAWFEWRQAVKAELWKDYRWFTSQKPPPSKRWMPALEQMNSEWGEDLRRQQLHISNSACLNVTIVLLLIANTTFLGFEVDDQRSAASGGRPVYVLIELFFATVFILEWLVRIHQQRWNYFWDNWNIFDYTLVLVGFNDCMMTLLRPLAGTQLSRAFRVFRGLRVARSVRGVRRLSGLWFIIGGLLESLPTMGIVTLIVLTLVYALAICLTTTVAGEPLLLSFWNHGPMYTGTVGRSMLTVLQVATLDGWSDLIARPMWDWSPFAMVILILTVILLNFGTFNILVAIMIERIVTMATDTKEANARFLATTEQMIIQELATLFHRSDEDGSGNLSLKEFKKLIRQPNLIGKLSLLGLKVNEAEELFHLLDADASGEVTGEELIQGIQRLKGPAKGQDMVYLISVVQKEHWRAGCFVQLLRRVNQKADEIQVRLNHVGARLSREAGRVRNADRYWEHLQVQAKNRDSVIAEMDQKRFSQYPVLTQAQVKMKGADELDNNLLE</sequence>
<keyword evidence="3" id="KW-0106">Calcium</keyword>
<feature type="domain" description="EF-hand" evidence="7">
    <location>
        <begin position="312"/>
        <end position="347"/>
    </location>
</feature>
<dbReference type="PROSITE" id="PS50222">
    <property type="entry name" value="EF_HAND_2"/>
    <property type="match status" value="2"/>
</dbReference>
<evidence type="ECO:0000256" key="6">
    <source>
        <dbReference type="SAM" id="Phobius"/>
    </source>
</evidence>